<evidence type="ECO:0000256" key="2">
    <source>
        <dbReference type="ARBA" id="ARBA00006000"/>
    </source>
</evidence>
<dbReference type="InterPro" id="IPR008250">
    <property type="entry name" value="ATPase_P-typ_transduc_dom_A_sf"/>
</dbReference>
<dbReference type="OMA" id="HRKDIYC"/>
<accession>A0A3P6SR81</accession>
<evidence type="ECO:0000256" key="12">
    <source>
        <dbReference type="ARBA" id="ARBA00049360"/>
    </source>
</evidence>
<dbReference type="InterPro" id="IPR044492">
    <property type="entry name" value="P_typ_ATPase_HD_dom"/>
</dbReference>
<evidence type="ECO:0000313" key="16">
    <source>
        <dbReference type="Proteomes" id="UP000277928"/>
    </source>
</evidence>
<feature type="transmembrane region" description="Helical" evidence="13">
    <location>
        <begin position="1039"/>
        <end position="1060"/>
    </location>
</feature>
<evidence type="ECO:0000256" key="6">
    <source>
        <dbReference type="ARBA" id="ARBA00022741"/>
    </source>
</evidence>
<dbReference type="Proteomes" id="UP000277928">
    <property type="component" value="Unassembled WGS sequence"/>
</dbReference>
<dbReference type="Gene3D" id="3.40.50.1000">
    <property type="entry name" value="HAD superfamily/HAD-like"/>
    <property type="match status" value="1"/>
</dbReference>
<dbReference type="Pfam" id="PF13246">
    <property type="entry name" value="Cation_ATPase"/>
    <property type="match status" value="1"/>
</dbReference>
<evidence type="ECO:0000256" key="10">
    <source>
        <dbReference type="ARBA" id="ARBA00022989"/>
    </source>
</evidence>
<evidence type="ECO:0000256" key="9">
    <source>
        <dbReference type="ARBA" id="ARBA00022967"/>
    </source>
</evidence>
<keyword evidence="6 13" id="KW-0547">Nucleotide-binding</keyword>
<dbReference type="Gene3D" id="2.70.150.10">
    <property type="entry name" value="Calcium-transporting ATPase, cytoplasmic transduction domain A"/>
    <property type="match status" value="1"/>
</dbReference>
<evidence type="ECO:0000256" key="13">
    <source>
        <dbReference type="RuleBase" id="RU362082"/>
    </source>
</evidence>
<dbReference type="PANTHER" id="PTHR45630">
    <property type="entry name" value="CATION-TRANSPORTING ATPASE-RELATED"/>
    <property type="match status" value="1"/>
</dbReference>
<comment type="similarity">
    <text evidence="2 13">Belongs to the cation transport ATPase (P-type) (TC 3.A.3) family. Type V subfamily.</text>
</comment>
<feature type="transmembrane region" description="Helical" evidence="13">
    <location>
        <begin position="923"/>
        <end position="943"/>
    </location>
</feature>
<keyword evidence="16" id="KW-1185">Reference proteome</keyword>
<dbReference type="FunFam" id="1.20.1110.10:FF:000023">
    <property type="entry name" value="Cation-transporting ATPase"/>
    <property type="match status" value="1"/>
</dbReference>
<dbReference type="SMART" id="SM00831">
    <property type="entry name" value="Cation_ATPase_N"/>
    <property type="match status" value="1"/>
</dbReference>
<dbReference type="InterPro" id="IPR004014">
    <property type="entry name" value="ATPase_P-typ_cation-transptr_N"/>
</dbReference>
<dbReference type="InterPro" id="IPR023298">
    <property type="entry name" value="ATPase_P-typ_TM_dom_sf"/>
</dbReference>
<dbReference type="InterPro" id="IPR059000">
    <property type="entry name" value="ATPase_P-type_domA"/>
</dbReference>
<comment type="subcellular location">
    <subcellularLocation>
        <location evidence="1 13">Membrane</location>
        <topology evidence="1 13">Multi-pass membrane protein</topology>
    </subcellularLocation>
</comment>
<dbReference type="SUPFAM" id="SSF81653">
    <property type="entry name" value="Calcium ATPase, transduction domain A"/>
    <property type="match status" value="1"/>
</dbReference>
<gene>
    <name evidence="15" type="ORF">NLS_LOCUS3711</name>
</gene>
<evidence type="ECO:0000256" key="8">
    <source>
        <dbReference type="ARBA" id="ARBA00022842"/>
    </source>
</evidence>
<dbReference type="PRINTS" id="PR00119">
    <property type="entry name" value="CATATPASE"/>
</dbReference>
<dbReference type="NCBIfam" id="TIGR01494">
    <property type="entry name" value="ATPase_P-type"/>
    <property type="match status" value="3"/>
</dbReference>
<dbReference type="OrthoDB" id="48943at2759"/>
<dbReference type="GO" id="GO:0016020">
    <property type="term" value="C:membrane"/>
    <property type="evidence" value="ECO:0007669"/>
    <property type="project" value="UniProtKB-SubCell"/>
</dbReference>
<feature type="transmembrane region" description="Helical" evidence="13">
    <location>
        <begin position="964"/>
        <end position="987"/>
    </location>
</feature>
<evidence type="ECO:0000256" key="11">
    <source>
        <dbReference type="ARBA" id="ARBA00023136"/>
    </source>
</evidence>
<dbReference type="Gene3D" id="1.20.1110.10">
    <property type="entry name" value="Calcium-transporting ATPase, transmembrane domain"/>
    <property type="match status" value="1"/>
</dbReference>
<dbReference type="GO" id="GO:0019829">
    <property type="term" value="F:ATPase-coupled monoatomic cation transmembrane transporter activity"/>
    <property type="evidence" value="ECO:0007669"/>
    <property type="project" value="UniProtKB-UniRule"/>
</dbReference>
<dbReference type="InterPro" id="IPR023214">
    <property type="entry name" value="HAD_sf"/>
</dbReference>
<feature type="transmembrane region" description="Helical" evidence="13">
    <location>
        <begin position="1007"/>
        <end position="1027"/>
    </location>
</feature>
<dbReference type="GO" id="GO:0015203">
    <property type="term" value="F:polyamine transmembrane transporter activity"/>
    <property type="evidence" value="ECO:0007669"/>
    <property type="project" value="TreeGrafter"/>
</dbReference>
<feature type="transmembrane region" description="Helical" evidence="13">
    <location>
        <begin position="895"/>
        <end position="917"/>
    </location>
</feature>
<sequence length="1159" mass="129870">MATQAAAHCTHIIVDDDQLCLWGYKTSKIKTALTWIVTVFTLGTFRLLLYWYPKWWVKCTASECSLSTADCLLIRNENMDVAFRPVLCMISDSTAQMSLPVSGFRMVDVNTLRYFTFKKLIYLWYPDENRFTSIDSLDVDINFHRFHTVAEKGLNSDDIAKRLIVYGKNIIDVNLKPLHVLLFREVLSPFYIFQLFSVAVWFSDHYEIYAGVIVTLSLFSIAMDLYQIRKQEKKLRSMVHSSAFVQVLRNGENPMKVSSEELVPGDVILIPPNGCNMQCDAVLINGTVIVNESMLTGESVPVTKAALPDTDDESSVFSLKQHSKHILFCGTQVLQTRYYAGKSVKAVVLRTAYTTLKGQLVRSIMYPKPVDLRFTSDLFKFIGFLSCIALCGFLYTIVTMILRGADMRTVIVRALDIITVVVPPALPAAMSVGILASQMRLHRKDIYCIAPSTINTCGAINVVCFDKTGTLTEDGLDFHSVCPVVQSSSKEPLFRHEFPSLNVKEMWDYRKLVEAVSTCHSLTRINGILCGDPLDLILFKDTSWTLDETMNSKIEETARFDILAPPVVRSVLGACGCDRQIELAILRQFTFSSSLQRMSVIVHDPEDESHDMTLYCKGAPEMIASLCQPSSIPANYSNVVNDYAQHGYRLIAVAYKKLHISFPKSQRVNREQVESDLILLGLVTMENRLKAQTVGVIHQLNKAHIRTVMITGDNIFTALSVARECGIIQPVKKAYIVECGNRDSPNSRTPLLLKQAASSSEDLLDDSSSICDMESRSFIDPAYQLSVSGPTFEVISREYPEILLKFVTVCDVFARMSPEQKQVVVNKLQEVEYIVAMCGDGANDCAALKAAHAGISLSEAEASIAAPFTSRIPDIRCVPMIIREGRAALVTSFGIFKYMASYSLTQFISVVLLYWLATNLADFQFLFIDLFLVTTVAACFGYTPPCEKLAVSPPPTKLLSFASLLSVVGQLLIVFVFQLSIFIYTAVQPWFVPFSIPYGISVEDKRSMQGTAVFCLSSYQYLTLAVIYSRGPPYRKTIFSNTSLCACLAILIFICVWLTINPPHFLAIHMEYDPLPELGYRIFILVVAFNYILCAYLYEIGVIEYLILTVREKRRKNYSVKTDADMLSKNEKILLSISSSPSWISSVAERPNGRFGLYS</sequence>
<keyword evidence="11 13" id="KW-0472">Membrane</keyword>
<dbReference type="InterPro" id="IPR001757">
    <property type="entry name" value="P_typ_ATPase"/>
</dbReference>
<dbReference type="CDD" id="cd07542">
    <property type="entry name" value="P-type_ATPase_cation"/>
    <property type="match status" value="1"/>
</dbReference>
<dbReference type="SFLD" id="SFLDF00027">
    <property type="entry name" value="p-type_atpase"/>
    <property type="match status" value="1"/>
</dbReference>
<dbReference type="InterPro" id="IPR047821">
    <property type="entry name" value="P5B-type_ATPase"/>
</dbReference>
<keyword evidence="3" id="KW-0597">Phosphoprotein</keyword>
<dbReference type="EMBL" id="UYRX01000209">
    <property type="protein sequence ID" value="VDK77556.1"/>
    <property type="molecule type" value="Genomic_DNA"/>
</dbReference>
<feature type="transmembrane region" description="Helical" evidence="13">
    <location>
        <begin position="181"/>
        <end position="202"/>
    </location>
</feature>
<feature type="transmembrane region" description="Helical" evidence="13">
    <location>
        <begin position="32"/>
        <end position="52"/>
    </location>
</feature>
<dbReference type="FunFam" id="3.40.50.1000:FF:000068">
    <property type="entry name" value="Cation-transporting ATPase"/>
    <property type="match status" value="1"/>
</dbReference>
<keyword evidence="7 13" id="KW-0067">ATP-binding</keyword>
<dbReference type="PROSITE" id="PS00154">
    <property type="entry name" value="ATPASE_E1_E2"/>
    <property type="match status" value="1"/>
</dbReference>
<dbReference type="InterPro" id="IPR036412">
    <property type="entry name" value="HAD-like_sf"/>
</dbReference>
<proteinExistence type="inferred from homology"/>
<feature type="transmembrane region" description="Helical" evidence="13">
    <location>
        <begin position="414"/>
        <end position="436"/>
    </location>
</feature>
<dbReference type="GO" id="GO:0006874">
    <property type="term" value="P:intracellular calcium ion homeostasis"/>
    <property type="evidence" value="ECO:0007669"/>
    <property type="project" value="TreeGrafter"/>
</dbReference>
<evidence type="ECO:0000256" key="5">
    <source>
        <dbReference type="ARBA" id="ARBA00022723"/>
    </source>
</evidence>
<evidence type="ECO:0000256" key="1">
    <source>
        <dbReference type="ARBA" id="ARBA00004141"/>
    </source>
</evidence>
<dbReference type="GO" id="GO:0016887">
    <property type="term" value="F:ATP hydrolysis activity"/>
    <property type="evidence" value="ECO:0007669"/>
    <property type="project" value="InterPro"/>
</dbReference>
<name>A0A3P6SR81_LITSI</name>
<dbReference type="Gene3D" id="3.40.1110.10">
    <property type="entry name" value="Calcium-transporting ATPase, cytoplasmic domain N"/>
    <property type="match status" value="1"/>
</dbReference>
<dbReference type="InterPro" id="IPR023299">
    <property type="entry name" value="ATPase_P-typ_cyto_dom_N"/>
</dbReference>
<dbReference type="InterPro" id="IPR006544">
    <property type="entry name" value="P-type_TPase_V"/>
</dbReference>
<dbReference type="GO" id="GO:0005524">
    <property type="term" value="F:ATP binding"/>
    <property type="evidence" value="ECO:0007669"/>
    <property type="project" value="UniProtKB-UniRule"/>
</dbReference>
<feature type="transmembrane region" description="Helical" evidence="13">
    <location>
        <begin position="378"/>
        <end position="402"/>
    </location>
</feature>
<feature type="transmembrane region" description="Helical" evidence="13">
    <location>
        <begin position="208"/>
        <end position="226"/>
    </location>
</feature>
<organism evidence="15 16">
    <name type="scientific">Litomosoides sigmodontis</name>
    <name type="common">Filarial nematode worm</name>
    <dbReference type="NCBI Taxonomy" id="42156"/>
    <lineage>
        <taxon>Eukaryota</taxon>
        <taxon>Metazoa</taxon>
        <taxon>Ecdysozoa</taxon>
        <taxon>Nematoda</taxon>
        <taxon>Chromadorea</taxon>
        <taxon>Rhabditida</taxon>
        <taxon>Spirurina</taxon>
        <taxon>Spiruromorpha</taxon>
        <taxon>Filarioidea</taxon>
        <taxon>Onchocercidae</taxon>
        <taxon>Litomosoides</taxon>
    </lineage>
</organism>
<dbReference type="Pfam" id="PF12409">
    <property type="entry name" value="P5-ATPase"/>
    <property type="match status" value="1"/>
</dbReference>
<dbReference type="EC" id="7.2.2.-" evidence="13"/>
<evidence type="ECO:0000256" key="3">
    <source>
        <dbReference type="ARBA" id="ARBA00022553"/>
    </source>
</evidence>
<dbReference type="PANTHER" id="PTHR45630:SF8">
    <property type="entry name" value="CATION-TRANSPORTING ATPASE"/>
    <property type="match status" value="1"/>
</dbReference>
<dbReference type="InterPro" id="IPR047819">
    <property type="entry name" value="P5A-ATPase_N"/>
</dbReference>
<evidence type="ECO:0000259" key="14">
    <source>
        <dbReference type="SMART" id="SM00831"/>
    </source>
</evidence>
<dbReference type="SFLD" id="SFLDG00002">
    <property type="entry name" value="C1.7:_P-type_atpase_like"/>
    <property type="match status" value="1"/>
</dbReference>
<dbReference type="Pfam" id="PF00690">
    <property type="entry name" value="Cation_ATPase_N"/>
    <property type="match status" value="1"/>
</dbReference>
<dbReference type="GO" id="GO:0046872">
    <property type="term" value="F:metal ion binding"/>
    <property type="evidence" value="ECO:0007669"/>
    <property type="project" value="UniProtKB-UniRule"/>
</dbReference>
<feature type="domain" description="Cation-transporting P-type ATPase N-terminal" evidence="14">
    <location>
        <begin position="133"/>
        <end position="206"/>
    </location>
</feature>
<keyword evidence="10 13" id="KW-1133">Transmembrane helix</keyword>
<dbReference type="PROSITE" id="PS01229">
    <property type="entry name" value="COF_2"/>
    <property type="match status" value="1"/>
</dbReference>
<keyword evidence="4 13" id="KW-0812">Transmembrane</keyword>
<dbReference type="GO" id="GO:0015662">
    <property type="term" value="F:P-type ion transporter activity"/>
    <property type="evidence" value="ECO:0007669"/>
    <property type="project" value="InterPro"/>
</dbReference>
<keyword evidence="8 13" id="KW-0460">Magnesium</keyword>
<evidence type="ECO:0000256" key="4">
    <source>
        <dbReference type="ARBA" id="ARBA00022692"/>
    </source>
</evidence>
<evidence type="ECO:0000313" key="15">
    <source>
        <dbReference type="EMBL" id="VDK77556.1"/>
    </source>
</evidence>
<comment type="catalytic activity">
    <reaction evidence="12 13">
        <text>ATP + H2O = ADP + phosphate + H(+)</text>
        <dbReference type="Rhea" id="RHEA:13065"/>
        <dbReference type="ChEBI" id="CHEBI:15377"/>
        <dbReference type="ChEBI" id="CHEBI:15378"/>
        <dbReference type="ChEBI" id="CHEBI:30616"/>
        <dbReference type="ChEBI" id="CHEBI:43474"/>
        <dbReference type="ChEBI" id="CHEBI:456216"/>
    </reaction>
</comment>
<dbReference type="SUPFAM" id="SSF56784">
    <property type="entry name" value="HAD-like"/>
    <property type="match status" value="1"/>
</dbReference>
<dbReference type="STRING" id="42156.A0A3P6SR81"/>
<keyword evidence="5 13" id="KW-0479">Metal-binding</keyword>
<dbReference type="NCBIfam" id="TIGR01657">
    <property type="entry name" value="P-ATPase-V"/>
    <property type="match status" value="1"/>
</dbReference>
<dbReference type="Pfam" id="PF00122">
    <property type="entry name" value="E1-E2_ATPase"/>
    <property type="match status" value="1"/>
</dbReference>
<protein>
    <recommendedName>
        <fullName evidence="13">Cation-transporting ATPase</fullName>
        <ecNumber evidence="13">7.2.2.-</ecNumber>
    </recommendedName>
</protein>
<feature type="transmembrane region" description="Helical" evidence="13">
    <location>
        <begin position="1080"/>
        <end position="1108"/>
    </location>
</feature>
<dbReference type="AlphaFoldDB" id="A0A3P6SR81"/>
<dbReference type="SFLD" id="SFLDS00003">
    <property type="entry name" value="Haloacid_Dehalogenase"/>
    <property type="match status" value="1"/>
</dbReference>
<keyword evidence="9 13" id="KW-1278">Translocase</keyword>
<dbReference type="InterPro" id="IPR018303">
    <property type="entry name" value="ATPase_P-typ_P_site"/>
</dbReference>
<evidence type="ECO:0000256" key="7">
    <source>
        <dbReference type="ARBA" id="ARBA00022840"/>
    </source>
</evidence>
<reference evidence="15 16" key="1">
    <citation type="submission" date="2018-08" db="EMBL/GenBank/DDBJ databases">
        <authorList>
            <person name="Laetsch R D."/>
            <person name="Stevens L."/>
            <person name="Kumar S."/>
            <person name="Blaxter L. M."/>
        </authorList>
    </citation>
    <scope>NUCLEOTIDE SEQUENCE [LARGE SCALE GENOMIC DNA]</scope>
</reference>
<dbReference type="SUPFAM" id="SSF81665">
    <property type="entry name" value="Calcium ATPase, transmembrane domain M"/>
    <property type="match status" value="1"/>
</dbReference>